<dbReference type="PANTHER" id="PTHR33110:SF71">
    <property type="entry name" value="F-BOX_KELCH-REPEAT PROTEIN"/>
    <property type="match status" value="1"/>
</dbReference>
<feature type="compositionally biased region" description="Basic residues" evidence="1">
    <location>
        <begin position="1"/>
        <end position="10"/>
    </location>
</feature>
<feature type="non-terminal residue" evidence="3">
    <location>
        <position position="1"/>
    </location>
</feature>
<evidence type="ECO:0000313" key="3">
    <source>
        <dbReference type="EMBL" id="TVU39089.1"/>
    </source>
</evidence>
<dbReference type="Pfam" id="PF03478">
    <property type="entry name" value="Beta-prop_KIB1-4"/>
    <property type="match status" value="1"/>
</dbReference>
<proteinExistence type="predicted"/>
<dbReference type="InterPro" id="IPR011043">
    <property type="entry name" value="Gal_Oxase/kelch_b-propeller"/>
</dbReference>
<name>A0A5J9VSF0_9POAL</name>
<feature type="non-terminal residue" evidence="3">
    <location>
        <position position="457"/>
    </location>
</feature>
<feature type="compositionally biased region" description="Polar residues" evidence="1">
    <location>
        <begin position="21"/>
        <end position="46"/>
    </location>
</feature>
<dbReference type="SUPFAM" id="SSF81383">
    <property type="entry name" value="F-box domain"/>
    <property type="match status" value="1"/>
</dbReference>
<dbReference type="InterPro" id="IPR036047">
    <property type="entry name" value="F-box-like_dom_sf"/>
</dbReference>
<accession>A0A5J9VSF0</accession>
<dbReference type="Proteomes" id="UP000324897">
    <property type="component" value="Chromosome 4"/>
</dbReference>
<dbReference type="OrthoDB" id="692598at2759"/>
<dbReference type="PANTHER" id="PTHR33110">
    <property type="entry name" value="F-BOX/KELCH-REPEAT PROTEIN-RELATED"/>
    <property type="match status" value="1"/>
</dbReference>
<dbReference type="Gene3D" id="1.20.1280.50">
    <property type="match status" value="1"/>
</dbReference>
<reference evidence="3 4" key="1">
    <citation type="journal article" date="2019" name="Sci. Rep.">
        <title>A high-quality genome of Eragrostis curvula grass provides insights into Poaceae evolution and supports new strategies to enhance forage quality.</title>
        <authorList>
            <person name="Carballo J."/>
            <person name="Santos B.A.C.M."/>
            <person name="Zappacosta D."/>
            <person name="Garbus I."/>
            <person name="Selva J.P."/>
            <person name="Gallo C.A."/>
            <person name="Diaz A."/>
            <person name="Albertini E."/>
            <person name="Caccamo M."/>
            <person name="Echenique V."/>
        </authorList>
    </citation>
    <scope>NUCLEOTIDE SEQUENCE [LARGE SCALE GENOMIC DNA]</scope>
    <source>
        <strain evidence="4">cv. Victoria</strain>
        <tissue evidence="3">Leaf</tissue>
    </source>
</reference>
<dbReference type="SUPFAM" id="SSF50965">
    <property type="entry name" value="Galactose oxidase, central domain"/>
    <property type="match status" value="1"/>
</dbReference>
<dbReference type="InterPro" id="IPR005174">
    <property type="entry name" value="KIB1-4_b-propeller"/>
</dbReference>
<organism evidence="3 4">
    <name type="scientific">Eragrostis curvula</name>
    <name type="common">weeping love grass</name>
    <dbReference type="NCBI Taxonomy" id="38414"/>
    <lineage>
        <taxon>Eukaryota</taxon>
        <taxon>Viridiplantae</taxon>
        <taxon>Streptophyta</taxon>
        <taxon>Embryophyta</taxon>
        <taxon>Tracheophyta</taxon>
        <taxon>Spermatophyta</taxon>
        <taxon>Magnoliopsida</taxon>
        <taxon>Liliopsida</taxon>
        <taxon>Poales</taxon>
        <taxon>Poaceae</taxon>
        <taxon>PACMAD clade</taxon>
        <taxon>Chloridoideae</taxon>
        <taxon>Eragrostideae</taxon>
        <taxon>Eragrostidinae</taxon>
        <taxon>Eragrostis</taxon>
    </lineage>
</organism>
<gene>
    <name evidence="3" type="ORF">EJB05_12493</name>
</gene>
<feature type="domain" description="KIB1-4 beta-propeller" evidence="2">
    <location>
        <begin position="145"/>
        <end position="431"/>
    </location>
</feature>
<evidence type="ECO:0000256" key="1">
    <source>
        <dbReference type="SAM" id="MobiDB-lite"/>
    </source>
</evidence>
<keyword evidence="4" id="KW-1185">Reference proteome</keyword>
<dbReference type="EMBL" id="RWGY01000007">
    <property type="protein sequence ID" value="TVU39089.1"/>
    <property type="molecule type" value="Genomic_DNA"/>
</dbReference>
<sequence length="457" mass="51175">LERISHRHKPLTSPACPHAPTRTQSAHTSSRTARCSAGPPTQSPIGASTFSGSTWMAEVTQRSGHPPSWADIPRDLAGLVLRLLPAYADRVRFSAVCPQWRAATRQLTLPPPLPLLALPDGTFFCLPDGKRFRFSGFGFAGYKSAACGRWLVFPRDDECFLVDPFSRATVTLPALSRVRLRPPNAVAKYTQRGNLQTPHPFLTWMHIKDWEGMPTLHKLILCSPNLVAAFVGSGPFVQILMCQPGASSWSVRANDRCMWFEDMAFYQGKLYAIAGVTRSFLSSTSAKIQALEIHRSRKIGQAIKGDPDPMVDAWLPVDPAFVKKLYLVESRGTLLMVRRKVDRISTEGSILFTAGKSEFEVYRADIEHSRWVSMTTLGDDQMVFLGRCCSRAVYASEYGMPSDHIFFLDDDKVDVTDYLYDKESTSVGVYDMKTREVSSPLPLVWRREMVLSSWLFP</sequence>
<comment type="caution">
    <text evidence="3">The sequence shown here is derived from an EMBL/GenBank/DDBJ whole genome shotgun (WGS) entry which is preliminary data.</text>
</comment>
<evidence type="ECO:0000313" key="4">
    <source>
        <dbReference type="Proteomes" id="UP000324897"/>
    </source>
</evidence>
<evidence type="ECO:0000259" key="2">
    <source>
        <dbReference type="Pfam" id="PF03478"/>
    </source>
</evidence>
<protein>
    <recommendedName>
        <fullName evidence="2">KIB1-4 beta-propeller domain-containing protein</fullName>
    </recommendedName>
</protein>
<feature type="region of interest" description="Disordered" evidence="1">
    <location>
        <begin position="1"/>
        <end position="46"/>
    </location>
</feature>
<dbReference type="AlphaFoldDB" id="A0A5J9VSF0"/>